<dbReference type="GO" id="GO:0007165">
    <property type="term" value="P:signal transduction"/>
    <property type="evidence" value="ECO:0007669"/>
    <property type="project" value="UniProtKB-KW"/>
</dbReference>
<dbReference type="OrthoDB" id="1862723at2"/>
<dbReference type="InterPro" id="IPR051310">
    <property type="entry name" value="MCP_chemotaxis"/>
</dbReference>
<comment type="similarity">
    <text evidence="2">Belongs to the methyl-accepting chemotaxis (MCP) protein family.</text>
</comment>
<dbReference type="RefSeq" id="WP_073080436.1">
    <property type="nucleotide sequence ID" value="NZ_FQXV01000011.1"/>
</dbReference>
<dbReference type="Gene3D" id="1.10.287.950">
    <property type="entry name" value="Methyl-accepting chemotaxis protein"/>
    <property type="match status" value="1"/>
</dbReference>
<evidence type="ECO:0000259" key="5">
    <source>
        <dbReference type="PROSITE" id="PS50111"/>
    </source>
</evidence>
<dbReference type="Pfam" id="PF00015">
    <property type="entry name" value="MCPsignal"/>
    <property type="match status" value="1"/>
</dbReference>
<dbReference type="Proteomes" id="UP000183995">
    <property type="component" value="Unassembled WGS sequence"/>
</dbReference>
<dbReference type="PROSITE" id="PS50111">
    <property type="entry name" value="CHEMOTAXIS_TRANSDUC_2"/>
    <property type="match status" value="1"/>
</dbReference>
<dbReference type="Gene3D" id="6.10.340.10">
    <property type="match status" value="1"/>
</dbReference>
<evidence type="ECO:0000256" key="4">
    <source>
        <dbReference type="SAM" id="Phobius"/>
    </source>
</evidence>
<dbReference type="GO" id="GO:0006935">
    <property type="term" value="P:chemotaxis"/>
    <property type="evidence" value="ECO:0007669"/>
    <property type="project" value="UniProtKB-KW"/>
</dbReference>
<keyword evidence="4" id="KW-0812">Transmembrane</keyword>
<organism evidence="6 7">
    <name type="scientific">Sporobacter termitidis DSM 10068</name>
    <dbReference type="NCBI Taxonomy" id="1123282"/>
    <lineage>
        <taxon>Bacteria</taxon>
        <taxon>Bacillati</taxon>
        <taxon>Bacillota</taxon>
        <taxon>Clostridia</taxon>
        <taxon>Eubacteriales</taxon>
        <taxon>Oscillospiraceae</taxon>
        <taxon>Sporobacter</taxon>
    </lineage>
</organism>
<keyword evidence="1" id="KW-0145">Chemotaxis</keyword>
<feature type="transmembrane region" description="Helical" evidence="4">
    <location>
        <begin position="14"/>
        <end position="34"/>
    </location>
</feature>
<dbReference type="PANTHER" id="PTHR43531:SF11">
    <property type="entry name" value="METHYL-ACCEPTING CHEMOTAXIS PROTEIN 3"/>
    <property type="match status" value="1"/>
</dbReference>
<reference evidence="6 7" key="1">
    <citation type="submission" date="2016-11" db="EMBL/GenBank/DDBJ databases">
        <authorList>
            <person name="Jaros S."/>
            <person name="Januszkiewicz K."/>
            <person name="Wedrychowicz H."/>
        </authorList>
    </citation>
    <scope>NUCLEOTIDE SEQUENCE [LARGE SCALE GENOMIC DNA]</scope>
    <source>
        <strain evidence="6 7">DSM 10068</strain>
    </source>
</reference>
<dbReference type="InterPro" id="IPR004089">
    <property type="entry name" value="MCPsignal_dom"/>
</dbReference>
<accession>A0A1M5YW63</accession>
<dbReference type="AlphaFoldDB" id="A0A1M5YW63"/>
<evidence type="ECO:0000256" key="3">
    <source>
        <dbReference type="PROSITE-ProRule" id="PRU00284"/>
    </source>
</evidence>
<dbReference type="GO" id="GO:0005886">
    <property type="term" value="C:plasma membrane"/>
    <property type="evidence" value="ECO:0007669"/>
    <property type="project" value="TreeGrafter"/>
</dbReference>
<feature type="transmembrane region" description="Helical" evidence="4">
    <location>
        <begin position="188"/>
        <end position="211"/>
    </location>
</feature>
<dbReference type="InterPro" id="IPR004090">
    <property type="entry name" value="Chemotax_Me-accpt_rcpt"/>
</dbReference>
<dbReference type="InterPro" id="IPR024478">
    <property type="entry name" value="HlyB_4HB_MCP"/>
</dbReference>
<dbReference type="Pfam" id="PF12729">
    <property type="entry name" value="4HB_MCP_1"/>
    <property type="match status" value="1"/>
</dbReference>
<keyword evidence="4" id="KW-1133">Transmembrane helix</keyword>
<keyword evidence="7" id="KW-1185">Reference proteome</keyword>
<dbReference type="SMART" id="SM00283">
    <property type="entry name" value="MA"/>
    <property type="match status" value="1"/>
</dbReference>
<name>A0A1M5YW63_9FIRM</name>
<protein>
    <submittedName>
        <fullName evidence="6">Methyl-accepting chemotaxis protein</fullName>
    </submittedName>
</protein>
<feature type="domain" description="Methyl-accepting transducer" evidence="5">
    <location>
        <begin position="317"/>
        <end position="546"/>
    </location>
</feature>
<sequence length="594" mass="63396">MKTWFANLKIARKLMLGFLMVTILGIIVGVVGIINVSSLSQSQQATYNECTMGILYSEQAKSAFLDIRVAIRDMYINYGLDKTQYYDRIAADQKTIDDLLSQYGQGLSTDEDRQIFGTMQTSYEAYKGVIDELVDTAKSDKPGMIFLRTLENSQEVANSASEGFEAVAQYNQRMASEQIARDMASARLATYVLIGVLVASAALALVISTVISGGISRPMQKFAAFAKLLADGDMEVDKVIGEKEKLLYLRKDEVGVLAASFDKVIASTLELTEKTKAVAEGDLTVEMTVRSEADVLGMALTDLVEKFHMLTSSIITAADQVASGAELVSNSSLELSQGATEQASSVQQLTASLEQVASQTQMNARSAEEANGYSKEAKKEAESGNRQMADMLRAMDEINISSSSINKIIKVIDDIAFQTNILALNAAVEAARAGQYGKGFAVVAEEVRTLAAKSAQAAKETTDLIEGSIHKVETGTKIANETADVLARIVAQVSKVADLIEGITAASDEQAAAIEQINQGVQQVSQVVQSNAATSEESAAASEELSSQAAALKESVSVFKIRLGHSAPPADDEDAAIPVRLAAVSAGGTEFGKY</sequence>
<dbReference type="SUPFAM" id="SSF58104">
    <property type="entry name" value="Methyl-accepting chemotaxis protein (MCP) signaling domain"/>
    <property type="match status" value="1"/>
</dbReference>
<evidence type="ECO:0000313" key="6">
    <source>
        <dbReference type="EMBL" id="SHI16297.1"/>
    </source>
</evidence>
<dbReference type="PRINTS" id="PR00260">
    <property type="entry name" value="CHEMTRNSDUCR"/>
</dbReference>
<dbReference type="PANTHER" id="PTHR43531">
    <property type="entry name" value="PROTEIN ICFG"/>
    <property type="match status" value="1"/>
</dbReference>
<evidence type="ECO:0000256" key="1">
    <source>
        <dbReference type="ARBA" id="ARBA00022500"/>
    </source>
</evidence>
<gene>
    <name evidence="6" type="ORF">SAMN02745823_02913</name>
</gene>
<proteinExistence type="inferred from homology"/>
<evidence type="ECO:0000313" key="7">
    <source>
        <dbReference type="Proteomes" id="UP000183995"/>
    </source>
</evidence>
<keyword evidence="3" id="KW-0807">Transducer</keyword>
<dbReference type="FunFam" id="1.10.287.950:FF:000001">
    <property type="entry name" value="Methyl-accepting chemotaxis sensory transducer"/>
    <property type="match status" value="1"/>
</dbReference>
<keyword evidence="4" id="KW-0472">Membrane</keyword>
<evidence type="ECO:0000256" key="2">
    <source>
        <dbReference type="ARBA" id="ARBA00029447"/>
    </source>
</evidence>
<dbReference type="STRING" id="1123282.SAMN02745823_02913"/>
<dbReference type="GO" id="GO:0004888">
    <property type="term" value="F:transmembrane signaling receptor activity"/>
    <property type="evidence" value="ECO:0007669"/>
    <property type="project" value="InterPro"/>
</dbReference>
<dbReference type="EMBL" id="FQXV01000011">
    <property type="protein sequence ID" value="SHI16297.1"/>
    <property type="molecule type" value="Genomic_DNA"/>
</dbReference>